<dbReference type="InterPro" id="IPR036742">
    <property type="entry name" value="ATP_synth_F1_esu_sf_mt"/>
</dbReference>
<evidence type="ECO:0008006" key="9">
    <source>
        <dbReference type="Google" id="ProtNLM"/>
    </source>
</evidence>
<gene>
    <name evidence="7" type="ORF">MOBT1_001642</name>
</gene>
<feature type="transmembrane region" description="Helical" evidence="6">
    <location>
        <begin position="98"/>
        <end position="120"/>
    </location>
</feature>
<proteinExistence type="inferred from homology"/>
<evidence type="ECO:0000256" key="5">
    <source>
        <dbReference type="ARBA" id="ARBA00023136"/>
    </source>
</evidence>
<protein>
    <recommendedName>
        <fullName evidence="9">DUF423-domain-containing protein</fullName>
    </recommendedName>
</protein>
<dbReference type="PANTHER" id="PTHR43461:SF1">
    <property type="entry name" value="TRANSMEMBRANE PROTEIN 256"/>
    <property type="match status" value="1"/>
</dbReference>
<evidence type="ECO:0000256" key="1">
    <source>
        <dbReference type="ARBA" id="ARBA00004141"/>
    </source>
</evidence>
<keyword evidence="3 6" id="KW-0812">Transmembrane</keyword>
<keyword evidence="4 6" id="KW-1133">Transmembrane helix</keyword>
<dbReference type="EMBL" id="CP119935">
    <property type="protein sequence ID" value="WFD02953.1"/>
    <property type="molecule type" value="Genomic_DNA"/>
</dbReference>
<comment type="similarity">
    <text evidence="2">Belongs to the eukaryotic ATPase epsilon family.</text>
</comment>
<feature type="transmembrane region" description="Helical" evidence="6">
    <location>
        <begin position="67"/>
        <end position="86"/>
    </location>
</feature>
<sequence>MTFFQVIAGLSGATAVMAGAFGAHALKDKLNPHQAASWSTATQYQLVHTIALLLISSHKPLAGASLFASYAFTTGITLFSGSIYGLCLLEQGNPLRKFLGPTTPLGGLSFIAGWVALAIAKYPGRLYSRYTAIAAKATRNSLKEAERVAAERRSHQALRYQTWKDGEASEHVRAMLTQKNLGYGKNN</sequence>
<dbReference type="Pfam" id="PF04241">
    <property type="entry name" value="DUF423"/>
    <property type="match status" value="1"/>
</dbReference>
<evidence type="ECO:0000256" key="3">
    <source>
        <dbReference type="ARBA" id="ARBA00022692"/>
    </source>
</evidence>
<dbReference type="InterPro" id="IPR006721">
    <property type="entry name" value="ATP_synth_F1_esu_mt"/>
</dbReference>
<dbReference type="Gene3D" id="1.10.1620.20">
    <property type="entry name" value="ATP synthase, F1 complex, epsilon subunit superfamily, mitochondrial"/>
    <property type="match status" value="1"/>
</dbReference>
<dbReference type="SUPFAM" id="SSF48690">
    <property type="entry name" value="Epsilon subunit of mitochondrial F1F0-ATP synthase"/>
    <property type="match status" value="1"/>
</dbReference>
<evidence type="ECO:0000313" key="8">
    <source>
        <dbReference type="Proteomes" id="UP001214603"/>
    </source>
</evidence>
<dbReference type="InterPro" id="IPR006696">
    <property type="entry name" value="DUF423"/>
</dbReference>
<comment type="subcellular location">
    <subcellularLocation>
        <location evidence="1">Membrane</location>
        <topology evidence="1">Multi-pass membrane protein</topology>
    </subcellularLocation>
</comment>
<evidence type="ECO:0000256" key="4">
    <source>
        <dbReference type="ARBA" id="ARBA00022989"/>
    </source>
</evidence>
<evidence type="ECO:0000256" key="6">
    <source>
        <dbReference type="SAM" id="Phobius"/>
    </source>
</evidence>
<keyword evidence="5 6" id="KW-0472">Membrane</keyword>
<name>A0AAF0E4I6_9BASI</name>
<reference evidence="7" key="1">
    <citation type="submission" date="2023-03" db="EMBL/GenBank/DDBJ databases">
        <title>Mating type loci evolution in Malassezia.</title>
        <authorList>
            <person name="Coelho M.A."/>
        </authorList>
    </citation>
    <scope>NUCLEOTIDE SEQUENCE</scope>
    <source>
        <strain evidence="7">CBS 7876</strain>
    </source>
</reference>
<keyword evidence="8" id="KW-1185">Reference proteome</keyword>
<dbReference type="Pfam" id="PF04627">
    <property type="entry name" value="ATP-synt_Eps"/>
    <property type="match status" value="1"/>
</dbReference>
<accession>A0AAF0E4I6</accession>
<dbReference type="GO" id="GO:0005743">
    <property type="term" value="C:mitochondrial inner membrane"/>
    <property type="evidence" value="ECO:0007669"/>
    <property type="project" value="InterPro"/>
</dbReference>
<dbReference type="PANTHER" id="PTHR43461">
    <property type="entry name" value="TRANSMEMBRANE PROTEIN 256"/>
    <property type="match status" value="1"/>
</dbReference>
<dbReference type="GO" id="GO:0045259">
    <property type="term" value="C:proton-transporting ATP synthase complex"/>
    <property type="evidence" value="ECO:0007669"/>
    <property type="project" value="InterPro"/>
</dbReference>
<dbReference type="GO" id="GO:0046933">
    <property type="term" value="F:proton-transporting ATP synthase activity, rotational mechanism"/>
    <property type="evidence" value="ECO:0007669"/>
    <property type="project" value="InterPro"/>
</dbReference>
<evidence type="ECO:0000313" key="7">
    <source>
        <dbReference type="EMBL" id="WFD02953.1"/>
    </source>
</evidence>
<dbReference type="AlphaFoldDB" id="A0AAF0E4I6"/>
<dbReference type="Proteomes" id="UP001214603">
    <property type="component" value="Chromosome 2"/>
</dbReference>
<organism evidence="7 8">
    <name type="scientific">Malassezia obtusa</name>
    <dbReference type="NCBI Taxonomy" id="76774"/>
    <lineage>
        <taxon>Eukaryota</taxon>
        <taxon>Fungi</taxon>
        <taxon>Dikarya</taxon>
        <taxon>Basidiomycota</taxon>
        <taxon>Ustilaginomycotina</taxon>
        <taxon>Malasseziomycetes</taxon>
        <taxon>Malasseziales</taxon>
        <taxon>Malasseziaceae</taxon>
        <taxon>Malassezia</taxon>
    </lineage>
</organism>
<evidence type="ECO:0000256" key="2">
    <source>
        <dbReference type="ARBA" id="ARBA00009502"/>
    </source>
</evidence>